<dbReference type="Pfam" id="PF10094">
    <property type="entry name" value="DUF2332"/>
    <property type="match status" value="1"/>
</dbReference>
<gene>
    <name evidence="1" type="ORF">ACFOGH_09780</name>
</gene>
<comment type="caution">
    <text evidence="1">The sequence shown here is derived from an EMBL/GenBank/DDBJ whole genome shotgun (WGS) entry which is preliminary data.</text>
</comment>
<dbReference type="Proteomes" id="UP001595547">
    <property type="component" value="Unassembled WGS sequence"/>
</dbReference>
<dbReference type="PIRSF" id="PIRSF012608">
    <property type="entry name" value="UCP012608"/>
    <property type="match status" value="1"/>
</dbReference>
<dbReference type="RefSeq" id="WP_380072884.1">
    <property type="nucleotide sequence ID" value="NZ_JBHRTO010000001.1"/>
</dbReference>
<organism evidence="1 2">
    <name type="scientific">Cypionkella sinensis</name>
    <dbReference type="NCBI Taxonomy" id="1756043"/>
    <lineage>
        <taxon>Bacteria</taxon>
        <taxon>Pseudomonadati</taxon>
        <taxon>Pseudomonadota</taxon>
        <taxon>Alphaproteobacteria</taxon>
        <taxon>Rhodobacterales</taxon>
        <taxon>Paracoccaceae</taxon>
        <taxon>Cypionkella</taxon>
    </lineage>
</organism>
<proteinExistence type="predicted"/>
<evidence type="ECO:0000313" key="1">
    <source>
        <dbReference type="EMBL" id="MFC3181277.1"/>
    </source>
</evidence>
<accession>A0ABV7IXN6</accession>
<dbReference type="InterPro" id="IPR011200">
    <property type="entry name" value="UCP012608"/>
</dbReference>
<keyword evidence="2" id="KW-1185">Reference proteome</keyword>
<protein>
    <submittedName>
        <fullName evidence="1">DUF2332 domain-containing protein</fullName>
    </submittedName>
</protein>
<reference evidence="2" key="1">
    <citation type="journal article" date="2019" name="Int. J. Syst. Evol. Microbiol.">
        <title>The Global Catalogue of Microorganisms (GCM) 10K type strain sequencing project: providing services to taxonomists for standard genome sequencing and annotation.</title>
        <authorList>
            <consortium name="The Broad Institute Genomics Platform"/>
            <consortium name="The Broad Institute Genome Sequencing Center for Infectious Disease"/>
            <person name="Wu L."/>
            <person name="Ma J."/>
        </authorList>
    </citation>
    <scope>NUCLEOTIDE SEQUENCE [LARGE SCALE GENOMIC DNA]</scope>
    <source>
        <strain evidence="2">KCTC 52039</strain>
    </source>
</reference>
<dbReference type="EMBL" id="JBHRTO010000001">
    <property type="protein sequence ID" value="MFC3181277.1"/>
    <property type="molecule type" value="Genomic_DNA"/>
</dbReference>
<evidence type="ECO:0000313" key="2">
    <source>
        <dbReference type="Proteomes" id="UP001595547"/>
    </source>
</evidence>
<sequence length="351" mass="37401">MSAAVRAMFRNQAAGCESLGSPLTARVLTILAAAMTPGHSVEDRVLGWPGDLSRAGDALALRLAGGLHGLVLSGAAPELAAFYRAPEAVADPQATSLLLHTLRAHPAILHQWLDHPPQTNEIRRSAVLIAAGQLLTARLGLPLVLSELGASAGLNLLWDRYALDIGAQFGPKDAAIRLNPVWRGALPPDAVPQVAARAGVDLHPLDPVRDRLRALSYIWADQTERLARTRKGLEALAAYGPVVQQDDAIDWLEKRLAQPYPGRLHLVYHTIAWQYFPAAAKARGLALLEAAGARATADAPLAHLAMEADAQDHGAALTLRLWCGGAAQDIALGRADFHGRWIEWAAPSAQA</sequence>
<name>A0ABV7IXN6_9RHOB</name>